<protein>
    <recommendedName>
        <fullName evidence="2">methenyltetrahydrofolate cyclohydrolase</fullName>
        <ecNumber evidence="2">3.5.4.9</ecNumber>
    </recommendedName>
</protein>
<dbReference type="EC" id="3.5.4.9" evidence="2"/>
<accession>A0AAD5IB25</accession>
<evidence type="ECO:0000259" key="8">
    <source>
        <dbReference type="Pfam" id="PF00763"/>
    </source>
</evidence>
<dbReference type="GO" id="GO:0005829">
    <property type="term" value="C:cytosol"/>
    <property type="evidence" value="ECO:0007669"/>
    <property type="project" value="TreeGrafter"/>
</dbReference>
<evidence type="ECO:0000256" key="5">
    <source>
        <dbReference type="ARBA" id="ARBA00023002"/>
    </source>
</evidence>
<dbReference type="Pfam" id="PF00763">
    <property type="entry name" value="THF_DHG_CYH"/>
    <property type="match status" value="1"/>
</dbReference>
<keyword evidence="7" id="KW-1133">Transmembrane helix</keyword>
<dbReference type="InterPro" id="IPR020631">
    <property type="entry name" value="THF_DH/CycHdrlase_NAD-bd_dom"/>
</dbReference>
<evidence type="ECO:0000313" key="11">
    <source>
        <dbReference type="EMBL" id="KAI9157152.1"/>
    </source>
</evidence>
<reference evidence="11" key="2">
    <citation type="submission" date="2023-02" db="EMBL/GenBank/DDBJ databases">
        <authorList>
            <person name="Swenson N.G."/>
            <person name="Wegrzyn J.L."/>
            <person name="Mcevoy S.L."/>
        </authorList>
    </citation>
    <scope>NUCLEOTIDE SEQUENCE</scope>
    <source>
        <strain evidence="11">91603</strain>
        <tissue evidence="11">Leaf</tissue>
    </source>
</reference>
<gene>
    <name evidence="11" type="ORF">LWI28_017613</name>
</gene>
<reference evidence="11" key="1">
    <citation type="journal article" date="2022" name="Plant J.">
        <title>Strategies of tolerance reflected in two North American maple genomes.</title>
        <authorList>
            <person name="McEvoy S.L."/>
            <person name="Sezen U.U."/>
            <person name="Trouern-Trend A."/>
            <person name="McMahon S.M."/>
            <person name="Schaberg P.G."/>
            <person name="Yang J."/>
            <person name="Wegrzyn J.L."/>
            <person name="Swenson N.G."/>
        </authorList>
    </citation>
    <scope>NUCLEOTIDE SEQUENCE</scope>
    <source>
        <strain evidence="11">91603</strain>
    </source>
</reference>
<comment type="caution">
    <text evidence="11">The sequence shown here is derived from an EMBL/GenBank/DDBJ whole genome shotgun (WGS) entry which is preliminary data.</text>
</comment>
<keyword evidence="7" id="KW-0812">Transmembrane</keyword>
<evidence type="ECO:0000259" key="10">
    <source>
        <dbReference type="Pfam" id="PF02882"/>
    </source>
</evidence>
<keyword evidence="7" id="KW-0472">Membrane</keyword>
<dbReference type="Pfam" id="PF02882">
    <property type="entry name" value="THF_DHG_CYH_C"/>
    <property type="match status" value="1"/>
</dbReference>
<dbReference type="FunFam" id="3.40.50.10860:FF:000005">
    <property type="entry name" value="C-1-tetrahydrofolate synthase, cytoplasmic, putative"/>
    <property type="match status" value="1"/>
</dbReference>
<dbReference type="Gene3D" id="3.40.50.10860">
    <property type="entry name" value="Leucine Dehydrogenase, chain A, domain 1"/>
    <property type="match status" value="2"/>
</dbReference>
<name>A0AAD5IB25_ACENE</name>
<dbReference type="GO" id="GO:0015979">
    <property type="term" value="P:photosynthesis"/>
    <property type="evidence" value="ECO:0007669"/>
    <property type="project" value="InterPro"/>
</dbReference>
<dbReference type="Pfam" id="PF01789">
    <property type="entry name" value="PsbP"/>
    <property type="match status" value="1"/>
</dbReference>
<keyword evidence="5" id="KW-0560">Oxidoreductase</keyword>
<evidence type="ECO:0000256" key="1">
    <source>
        <dbReference type="ARBA" id="ARBA00011738"/>
    </source>
</evidence>
<dbReference type="HAMAP" id="MF_01576">
    <property type="entry name" value="THF_DHG_CYH"/>
    <property type="match status" value="1"/>
</dbReference>
<evidence type="ECO:0000256" key="7">
    <source>
        <dbReference type="SAM" id="Phobius"/>
    </source>
</evidence>
<dbReference type="GO" id="GO:0019898">
    <property type="term" value="C:extrinsic component of membrane"/>
    <property type="evidence" value="ECO:0007669"/>
    <property type="project" value="InterPro"/>
</dbReference>
<dbReference type="InterPro" id="IPR000672">
    <property type="entry name" value="THF_DH/CycHdrlase"/>
</dbReference>
<evidence type="ECO:0000256" key="3">
    <source>
        <dbReference type="ARBA" id="ARBA00022563"/>
    </source>
</evidence>
<dbReference type="InterPro" id="IPR016123">
    <property type="entry name" value="Mog1/PsbP_a/b/a-sand"/>
</dbReference>
<keyword evidence="3" id="KW-0554">One-carbon metabolism</keyword>
<keyword evidence="12" id="KW-1185">Reference proteome</keyword>
<dbReference type="PANTHER" id="PTHR48099">
    <property type="entry name" value="C-1-TETRAHYDROFOLATE SYNTHASE, CYTOPLASMIC-RELATED"/>
    <property type="match status" value="1"/>
</dbReference>
<dbReference type="SUPFAM" id="SSF51735">
    <property type="entry name" value="NAD(P)-binding Rossmann-fold domains"/>
    <property type="match status" value="1"/>
</dbReference>
<organism evidence="11 12">
    <name type="scientific">Acer negundo</name>
    <name type="common">Box elder</name>
    <dbReference type="NCBI Taxonomy" id="4023"/>
    <lineage>
        <taxon>Eukaryota</taxon>
        <taxon>Viridiplantae</taxon>
        <taxon>Streptophyta</taxon>
        <taxon>Embryophyta</taxon>
        <taxon>Tracheophyta</taxon>
        <taxon>Spermatophyta</taxon>
        <taxon>Magnoliopsida</taxon>
        <taxon>eudicotyledons</taxon>
        <taxon>Gunneridae</taxon>
        <taxon>Pentapetalae</taxon>
        <taxon>rosids</taxon>
        <taxon>malvids</taxon>
        <taxon>Sapindales</taxon>
        <taxon>Sapindaceae</taxon>
        <taxon>Hippocastanoideae</taxon>
        <taxon>Acereae</taxon>
        <taxon>Acer</taxon>
    </lineage>
</organism>
<feature type="domain" description="PsbP C-terminal" evidence="9">
    <location>
        <begin position="100"/>
        <end position="215"/>
    </location>
</feature>
<dbReference type="SUPFAM" id="SSF55724">
    <property type="entry name" value="Mog1p/PsbP-like"/>
    <property type="match status" value="1"/>
</dbReference>
<dbReference type="PRINTS" id="PR00085">
    <property type="entry name" value="THFDHDRGNASE"/>
</dbReference>
<dbReference type="GO" id="GO:0004488">
    <property type="term" value="F:methylenetetrahydrofolate dehydrogenase (NADP+) activity"/>
    <property type="evidence" value="ECO:0007669"/>
    <property type="project" value="InterPro"/>
</dbReference>
<evidence type="ECO:0000259" key="9">
    <source>
        <dbReference type="Pfam" id="PF01789"/>
    </source>
</evidence>
<comment type="subunit">
    <text evidence="1">Homodimer.</text>
</comment>
<dbReference type="CDD" id="cd01080">
    <property type="entry name" value="NAD_bind_m-THF_DH_Cyclohyd"/>
    <property type="match status" value="1"/>
</dbReference>
<dbReference type="PROSITE" id="PS00767">
    <property type="entry name" value="THF_DHG_CYH_2"/>
    <property type="match status" value="1"/>
</dbReference>
<dbReference type="Gene3D" id="3.40.1000.10">
    <property type="entry name" value="Mog1/PsbP, alpha/beta/alpha sandwich"/>
    <property type="match status" value="1"/>
</dbReference>
<feature type="domain" description="Tetrahydrofolate dehydrogenase/cyclohydrolase NAD(P)-binding" evidence="10">
    <location>
        <begin position="390"/>
        <end position="497"/>
    </location>
</feature>
<dbReference type="InterPro" id="IPR002683">
    <property type="entry name" value="PsbP_C"/>
</dbReference>
<dbReference type="AlphaFoldDB" id="A0AAD5IB25"/>
<evidence type="ECO:0000313" key="12">
    <source>
        <dbReference type="Proteomes" id="UP001064489"/>
    </source>
</evidence>
<feature type="transmembrane region" description="Helical" evidence="7">
    <location>
        <begin position="56"/>
        <end position="82"/>
    </location>
</feature>
<sequence>MALQHYLHLQACKSASLHRIYMTQSSDSNDRKESFQQVGSPAVEFAPLAATFRRRLLVGIGSASLVAVGANFGGITSFLIGLSPETGRNLKLDVLYPIGGYSRCIDTNEGFEFVYPASWVGDQTLLYRAAKKTEFQRSLDPPPLNKVKSKKLNINEPVVAFGPPGSSGELNVSVIVSSVPLDFSIEAFGDAKQVGESIVKKITGSGGVKSQWEVVYSECTSTRISADDAAIINGKSISQDIRSQIADQVSKMKASIGKSPGLAIVSVGKRRDSHTFIRIKLKACDEVGIATLIEELPENCTEHQLLNVVSGFNENPLIHGIIVQLPLPQHVDEEKVIDSVSPEKDVDGFHPLNMGNLAMRGREPLFIPCASKGCIELLLRSGVEIMGKKRHHATVSTVHAFTTNPEKITREADIVVSDVGIPNIVRGNWLKPGAFVIDTGTNRIKDPSSRNGYRVTGDVCFEEATKVVSAITPVPGGIGPITISMLLSNTLDSAKRAFRFP</sequence>
<dbReference type="PANTHER" id="PTHR48099:SF13">
    <property type="entry name" value="METHYLENETETRAHYDROFOLATE DEHYDROGENASE"/>
    <property type="match status" value="1"/>
</dbReference>
<dbReference type="InterPro" id="IPR036291">
    <property type="entry name" value="NAD(P)-bd_dom_sf"/>
</dbReference>
<dbReference type="InterPro" id="IPR046346">
    <property type="entry name" value="Aminoacid_DH-like_N_sf"/>
</dbReference>
<dbReference type="InterPro" id="IPR020867">
    <property type="entry name" value="THF_DH/CycHdrlase_CS"/>
</dbReference>
<keyword evidence="6" id="KW-0511">Multifunctional enzyme</keyword>
<feature type="domain" description="Tetrahydrofolate dehydrogenase/cyclohydrolase catalytic" evidence="8">
    <location>
        <begin position="232"/>
        <end position="347"/>
    </location>
</feature>
<dbReference type="SUPFAM" id="SSF53223">
    <property type="entry name" value="Aminoacid dehydrogenase-like, N-terminal domain"/>
    <property type="match status" value="1"/>
</dbReference>
<dbReference type="Gene3D" id="3.40.50.720">
    <property type="entry name" value="NAD(P)-binding Rossmann-like Domain"/>
    <property type="match status" value="2"/>
</dbReference>
<dbReference type="GO" id="GO:0009654">
    <property type="term" value="C:photosystem II oxygen evolving complex"/>
    <property type="evidence" value="ECO:0007669"/>
    <property type="project" value="InterPro"/>
</dbReference>
<dbReference type="GO" id="GO:0035999">
    <property type="term" value="P:tetrahydrofolate interconversion"/>
    <property type="evidence" value="ECO:0007669"/>
    <property type="project" value="TreeGrafter"/>
</dbReference>
<dbReference type="GO" id="GO:0005509">
    <property type="term" value="F:calcium ion binding"/>
    <property type="evidence" value="ECO:0007669"/>
    <property type="project" value="InterPro"/>
</dbReference>
<evidence type="ECO:0000256" key="6">
    <source>
        <dbReference type="ARBA" id="ARBA00023268"/>
    </source>
</evidence>
<dbReference type="EMBL" id="JAJSOW010000107">
    <property type="protein sequence ID" value="KAI9157152.1"/>
    <property type="molecule type" value="Genomic_DNA"/>
</dbReference>
<evidence type="ECO:0000256" key="4">
    <source>
        <dbReference type="ARBA" id="ARBA00022801"/>
    </source>
</evidence>
<proteinExistence type="inferred from homology"/>
<keyword evidence="4" id="KW-0378">Hydrolase</keyword>
<dbReference type="InterPro" id="IPR020630">
    <property type="entry name" value="THF_DH/CycHdrlase_cat_dom"/>
</dbReference>
<dbReference type="GO" id="GO:0004477">
    <property type="term" value="F:methenyltetrahydrofolate cyclohydrolase activity"/>
    <property type="evidence" value="ECO:0007669"/>
    <property type="project" value="UniProtKB-EC"/>
</dbReference>
<dbReference type="Proteomes" id="UP001064489">
    <property type="component" value="Chromosome 12"/>
</dbReference>
<evidence type="ECO:0000256" key="2">
    <source>
        <dbReference type="ARBA" id="ARBA00012776"/>
    </source>
</evidence>